<organism evidence="2 3">
    <name type="scientific">Goodea atripinnis</name>
    <dbReference type="NCBI Taxonomy" id="208336"/>
    <lineage>
        <taxon>Eukaryota</taxon>
        <taxon>Metazoa</taxon>
        <taxon>Chordata</taxon>
        <taxon>Craniata</taxon>
        <taxon>Vertebrata</taxon>
        <taxon>Euteleostomi</taxon>
        <taxon>Actinopterygii</taxon>
        <taxon>Neopterygii</taxon>
        <taxon>Teleostei</taxon>
        <taxon>Neoteleostei</taxon>
        <taxon>Acanthomorphata</taxon>
        <taxon>Ovalentaria</taxon>
        <taxon>Atherinomorphae</taxon>
        <taxon>Cyprinodontiformes</taxon>
        <taxon>Goodeidae</taxon>
        <taxon>Goodea</taxon>
    </lineage>
</organism>
<evidence type="ECO:0000313" key="3">
    <source>
        <dbReference type="Proteomes" id="UP001476798"/>
    </source>
</evidence>
<dbReference type="EMBL" id="JAHRIO010025920">
    <property type="protein sequence ID" value="MEQ2166827.1"/>
    <property type="molecule type" value="Genomic_DNA"/>
</dbReference>
<dbReference type="Proteomes" id="UP001476798">
    <property type="component" value="Unassembled WGS sequence"/>
</dbReference>
<protein>
    <submittedName>
        <fullName evidence="2">Uncharacterized protein</fullName>
    </submittedName>
</protein>
<feature type="region of interest" description="Disordered" evidence="1">
    <location>
        <begin position="1"/>
        <end position="38"/>
    </location>
</feature>
<reference evidence="2 3" key="1">
    <citation type="submission" date="2021-06" db="EMBL/GenBank/DDBJ databases">
        <authorList>
            <person name="Palmer J.M."/>
        </authorList>
    </citation>
    <scope>NUCLEOTIDE SEQUENCE [LARGE SCALE GENOMIC DNA]</scope>
    <source>
        <strain evidence="2 3">GA_2019</strain>
        <tissue evidence="2">Muscle</tissue>
    </source>
</reference>
<accession>A0ABV0N986</accession>
<evidence type="ECO:0000256" key="1">
    <source>
        <dbReference type="SAM" id="MobiDB-lite"/>
    </source>
</evidence>
<sequence>MSQKCQEDATGEAGEEQMEASVAPRTRQSNGTTGEPPVADLLVTAGGLRQSKVRAQARLIALVWPRRSSIPGQMGQRVRMLSTVQCHNTALPLPAIAAMVTQIPDLGITDSSSSLEKSRNLRLVLEREKAQQKYESRKALLLILQ</sequence>
<keyword evidence="3" id="KW-1185">Reference proteome</keyword>
<feature type="compositionally biased region" description="Acidic residues" evidence="1">
    <location>
        <begin position="9"/>
        <end position="18"/>
    </location>
</feature>
<name>A0ABV0N986_9TELE</name>
<evidence type="ECO:0000313" key="2">
    <source>
        <dbReference type="EMBL" id="MEQ2166827.1"/>
    </source>
</evidence>
<gene>
    <name evidence="2" type="ORF">GOODEAATRI_032290</name>
</gene>
<proteinExistence type="predicted"/>
<comment type="caution">
    <text evidence="2">The sequence shown here is derived from an EMBL/GenBank/DDBJ whole genome shotgun (WGS) entry which is preliminary data.</text>
</comment>